<evidence type="ECO:0000313" key="7">
    <source>
        <dbReference type="EMBL" id="KAK4501156.1"/>
    </source>
</evidence>
<proteinExistence type="inferred from homology"/>
<dbReference type="PRINTS" id="PR00411">
    <property type="entry name" value="PNDRDTASEI"/>
</dbReference>
<evidence type="ECO:0000259" key="6">
    <source>
        <dbReference type="Pfam" id="PF07992"/>
    </source>
</evidence>
<evidence type="ECO:0000256" key="4">
    <source>
        <dbReference type="ARBA" id="ARBA00023002"/>
    </source>
</evidence>
<evidence type="ECO:0000256" key="5">
    <source>
        <dbReference type="SAM" id="MobiDB-lite"/>
    </source>
</evidence>
<name>A0ABR0EIU1_ZASCE</name>
<organism evidence="7 8">
    <name type="scientific">Zasmidium cellare</name>
    <name type="common">Wine cellar mold</name>
    <name type="synonym">Racodium cellare</name>
    <dbReference type="NCBI Taxonomy" id="395010"/>
    <lineage>
        <taxon>Eukaryota</taxon>
        <taxon>Fungi</taxon>
        <taxon>Dikarya</taxon>
        <taxon>Ascomycota</taxon>
        <taxon>Pezizomycotina</taxon>
        <taxon>Dothideomycetes</taxon>
        <taxon>Dothideomycetidae</taxon>
        <taxon>Mycosphaerellales</taxon>
        <taxon>Mycosphaerellaceae</taxon>
        <taxon>Zasmidium</taxon>
    </lineage>
</organism>
<feature type="region of interest" description="Disordered" evidence="5">
    <location>
        <begin position="1"/>
        <end position="74"/>
    </location>
</feature>
<dbReference type="InterPro" id="IPR023753">
    <property type="entry name" value="FAD/NAD-binding_dom"/>
</dbReference>
<dbReference type="PANTHER" id="PTHR43735:SF3">
    <property type="entry name" value="FERROPTOSIS SUPPRESSOR PROTEIN 1"/>
    <property type="match status" value="1"/>
</dbReference>
<feature type="domain" description="FAD/NAD(P)-binding" evidence="6">
    <location>
        <begin position="82"/>
        <end position="427"/>
    </location>
</feature>
<keyword evidence="2" id="KW-0285">Flavoprotein</keyword>
<dbReference type="InterPro" id="IPR036188">
    <property type="entry name" value="FAD/NAD-bd_sf"/>
</dbReference>
<reference evidence="7 8" key="1">
    <citation type="journal article" date="2023" name="G3 (Bethesda)">
        <title>A chromosome-level genome assembly of Zasmidium syzygii isolated from banana leaves.</title>
        <authorList>
            <person name="van Westerhoven A.C."/>
            <person name="Mehrabi R."/>
            <person name="Talebi R."/>
            <person name="Steentjes M.B.F."/>
            <person name="Corcolon B."/>
            <person name="Chong P.A."/>
            <person name="Kema G.H.J."/>
            <person name="Seidl M.F."/>
        </authorList>
    </citation>
    <scope>NUCLEOTIDE SEQUENCE [LARGE SCALE GENOMIC DNA]</scope>
    <source>
        <strain evidence="7 8">P124</strain>
    </source>
</reference>
<evidence type="ECO:0000313" key="8">
    <source>
        <dbReference type="Proteomes" id="UP001305779"/>
    </source>
</evidence>
<sequence length="530" mass="57914">MSNPSAGPLPPTGVRQPPQVPPQAPKSPQAQQPYQPFETEKVPPPTTGPKSPQQIGHNRDPTETSIPLTDRLPAGPGPEPLNIVILGASFGGLSCAHHFLDYTIQRLRTTSTAPNYRLIIISPSTHIYWNIGAPRALVKGGLLKHEDTFIAIEPGFARHKDLDWTLIQGKALNVDPETRTIELECFNFEAQKRCSILLPRRNSTPNTPSTPLPRIQTLPYHALIMCTGTSAHSDLLSLHGPHLETADALNRFHTQVAQAKSIVICGGGTSGIEVAGQLATYLNHTAHFPFRRRVRNPKQIILITGGDRCLPGIPNPTVGAKAEKYLAKLGVEVKHNVRVLKAQEWFDQTGATRIDLSDDTQLIADVYVACTGVAPNSDYAPSYLKDEKNYILTNNATMRCDLAGDRVYALGDVASYSQNYVPDVYAAVPVVMHNLLNDLLTHELHLASPYGGNDDRIEQLVDETYNQRPNDSQLCPITRFGGVGILLGLKLPKVMVHLLKGHDYRVCKAKGVVVDGGNPYAVPVTPGKYE</sequence>
<dbReference type="SUPFAM" id="SSF51905">
    <property type="entry name" value="FAD/NAD(P)-binding domain"/>
    <property type="match status" value="1"/>
</dbReference>
<comment type="similarity">
    <text evidence="1">Belongs to the FAD-dependent oxidoreductase family.</text>
</comment>
<accession>A0ABR0EIU1</accession>
<dbReference type="Gene3D" id="3.50.50.100">
    <property type="match status" value="1"/>
</dbReference>
<keyword evidence="8" id="KW-1185">Reference proteome</keyword>
<evidence type="ECO:0000256" key="2">
    <source>
        <dbReference type="ARBA" id="ARBA00022630"/>
    </source>
</evidence>
<protein>
    <recommendedName>
        <fullName evidence="6">FAD/NAD(P)-binding domain-containing protein</fullName>
    </recommendedName>
</protein>
<dbReference type="PRINTS" id="PR00368">
    <property type="entry name" value="FADPNR"/>
</dbReference>
<dbReference type="PANTHER" id="PTHR43735">
    <property type="entry name" value="APOPTOSIS-INDUCING FACTOR 1"/>
    <property type="match status" value="1"/>
</dbReference>
<gene>
    <name evidence="7" type="ORF">PRZ48_006962</name>
</gene>
<comment type="caution">
    <text evidence="7">The sequence shown here is derived from an EMBL/GenBank/DDBJ whole genome shotgun (WGS) entry which is preliminary data.</text>
</comment>
<dbReference type="Proteomes" id="UP001305779">
    <property type="component" value="Unassembled WGS sequence"/>
</dbReference>
<feature type="compositionally biased region" description="Low complexity" evidence="5">
    <location>
        <begin position="26"/>
        <end position="36"/>
    </location>
</feature>
<keyword evidence="3" id="KW-0274">FAD</keyword>
<dbReference type="Pfam" id="PF07992">
    <property type="entry name" value="Pyr_redox_2"/>
    <property type="match status" value="1"/>
</dbReference>
<evidence type="ECO:0000256" key="3">
    <source>
        <dbReference type="ARBA" id="ARBA00022827"/>
    </source>
</evidence>
<evidence type="ECO:0000256" key="1">
    <source>
        <dbReference type="ARBA" id="ARBA00006442"/>
    </source>
</evidence>
<keyword evidence="4" id="KW-0560">Oxidoreductase</keyword>
<dbReference type="EMBL" id="JAXOVC010000005">
    <property type="protein sequence ID" value="KAK4501156.1"/>
    <property type="molecule type" value="Genomic_DNA"/>
</dbReference>